<dbReference type="PANTHER" id="PTHR43489">
    <property type="entry name" value="ISOMERASE"/>
    <property type="match status" value="1"/>
</dbReference>
<reference evidence="3 4" key="1">
    <citation type="submission" date="2020-08" db="EMBL/GenBank/DDBJ databases">
        <title>Genomic Encyclopedia of Type Strains, Phase III (KMG-III): the genomes of soil and plant-associated and newly described type strains.</title>
        <authorList>
            <person name="Whitman W."/>
        </authorList>
    </citation>
    <scope>NUCLEOTIDE SEQUENCE [LARGE SCALE GENOMIC DNA]</scope>
    <source>
        <strain evidence="3 4">CECT 5831</strain>
    </source>
</reference>
<dbReference type="AlphaFoldDB" id="A0A839TPM9"/>
<dbReference type="EMBL" id="JACHXJ010000002">
    <property type="protein sequence ID" value="MBB3128521.1"/>
    <property type="molecule type" value="Genomic_DNA"/>
</dbReference>
<organism evidence="3 4">
    <name type="scientific">Paenibacillus rhizosphaerae</name>
    <dbReference type="NCBI Taxonomy" id="297318"/>
    <lineage>
        <taxon>Bacteria</taxon>
        <taxon>Bacillati</taxon>
        <taxon>Bacillota</taxon>
        <taxon>Bacilli</taxon>
        <taxon>Bacillales</taxon>
        <taxon>Paenibacillaceae</taxon>
        <taxon>Paenibacillus</taxon>
    </lineage>
</organism>
<accession>A0A839TPM9</accession>
<dbReference type="Gene3D" id="3.20.20.150">
    <property type="entry name" value="Divalent-metal-dependent TIM barrel enzymes"/>
    <property type="match status" value="1"/>
</dbReference>
<keyword evidence="1 3" id="KW-0413">Isomerase</keyword>
<evidence type="ECO:0000256" key="1">
    <source>
        <dbReference type="ARBA" id="ARBA00023235"/>
    </source>
</evidence>
<sequence>MKLATQDRGFFGSTYEAKLSKLQELGFEGLEIDGKWLIEKYDEIEKAVKATGVPISSICGGYRGWIGDFDQEQRALAIQDIGAILERSADIGAAGVVVPAAFGIFSRKLPPFVSPRPADEEREVLLDSLRKLNDYAVSSGSLLLLEPLNRYEDHMINTLEDASGLIREGNFSGVKVMADFFHMQIEEWDISESLRKTADLVAHVHLADSNRLQPGYGHTDFKTGFRTLKDIGFTGYMAVECELVPGDGLKAYAEMAGFLKACMP</sequence>
<dbReference type="InterPro" id="IPR050417">
    <property type="entry name" value="Sugar_Epim/Isomerase"/>
</dbReference>
<evidence type="ECO:0000313" key="4">
    <source>
        <dbReference type="Proteomes" id="UP000517523"/>
    </source>
</evidence>
<dbReference type="SUPFAM" id="SSF51658">
    <property type="entry name" value="Xylose isomerase-like"/>
    <property type="match status" value="1"/>
</dbReference>
<protein>
    <submittedName>
        <fullName evidence="3">Sugar phosphate isomerase/epimerase</fullName>
    </submittedName>
</protein>
<dbReference type="InterPro" id="IPR036237">
    <property type="entry name" value="Xyl_isomerase-like_sf"/>
</dbReference>
<feature type="domain" description="Xylose isomerase-like TIM barrel" evidence="2">
    <location>
        <begin position="21"/>
        <end position="262"/>
    </location>
</feature>
<name>A0A839TPM9_9BACL</name>
<comment type="caution">
    <text evidence="3">The sequence shown here is derived from an EMBL/GenBank/DDBJ whole genome shotgun (WGS) entry which is preliminary data.</text>
</comment>
<proteinExistence type="predicted"/>
<dbReference type="PANTHER" id="PTHR43489:SF7">
    <property type="entry name" value="3-DEHYDRO-D-GULOSIDE 4-EPIMERASE-RELATED"/>
    <property type="match status" value="1"/>
</dbReference>
<evidence type="ECO:0000313" key="3">
    <source>
        <dbReference type="EMBL" id="MBB3128521.1"/>
    </source>
</evidence>
<dbReference type="Proteomes" id="UP000517523">
    <property type="component" value="Unassembled WGS sequence"/>
</dbReference>
<dbReference type="RefSeq" id="WP_183582684.1">
    <property type="nucleotide sequence ID" value="NZ_JACHXJ010000002.1"/>
</dbReference>
<gene>
    <name evidence="3" type="ORF">FHS19_003175</name>
</gene>
<evidence type="ECO:0000259" key="2">
    <source>
        <dbReference type="Pfam" id="PF01261"/>
    </source>
</evidence>
<dbReference type="Pfam" id="PF01261">
    <property type="entry name" value="AP_endonuc_2"/>
    <property type="match status" value="1"/>
</dbReference>
<dbReference type="GO" id="GO:0016853">
    <property type="term" value="F:isomerase activity"/>
    <property type="evidence" value="ECO:0007669"/>
    <property type="project" value="UniProtKB-KW"/>
</dbReference>
<dbReference type="InterPro" id="IPR013022">
    <property type="entry name" value="Xyl_isomerase-like_TIM-brl"/>
</dbReference>